<dbReference type="PRINTS" id="PR00368">
    <property type="entry name" value="FADPNR"/>
</dbReference>
<feature type="region of interest" description="Disordered" evidence="6">
    <location>
        <begin position="379"/>
        <end position="401"/>
    </location>
</feature>
<dbReference type="PRINTS" id="PR00469">
    <property type="entry name" value="PNDRDTASEII"/>
</dbReference>
<dbReference type="InterPro" id="IPR036188">
    <property type="entry name" value="FAD/NAD-bd_sf"/>
</dbReference>
<keyword evidence="4" id="KW-0274">FAD</keyword>
<evidence type="ECO:0000259" key="7">
    <source>
        <dbReference type="Pfam" id="PF07992"/>
    </source>
</evidence>
<comment type="similarity">
    <text evidence="2">Belongs to the NADH dehydrogenase family.</text>
</comment>
<protein>
    <submittedName>
        <fullName evidence="8">NADH dehydrogenase</fullName>
    </submittedName>
</protein>
<evidence type="ECO:0000313" key="9">
    <source>
        <dbReference type="Proteomes" id="UP000638353"/>
    </source>
</evidence>
<evidence type="ECO:0000256" key="3">
    <source>
        <dbReference type="ARBA" id="ARBA00022630"/>
    </source>
</evidence>
<dbReference type="InterPro" id="IPR051169">
    <property type="entry name" value="NADH-Q_oxidoreductase"/>
</dbReference>
<dbReference type="PANTHER" id="PTHR42913:SF3">
    <property type="entry name" value="64 KDA MITOCHONDRIAL NADH DEHYDROGENASE (EUROFUNG)"/>
    <property type="match status" value="1"/>
</dbReference>
<evidence type="ECO:0000256" key="2">
    <source>
        <dbReference type="ARBA" id="ARBA00005272"/>
    </source>
</evidence>
<evidence type="ECO:0000256" key="5">
    <source>
        <dbReference type="ARBA" id="ARBA00023002"/>
    </source>
</evidence>
<feature type="compositionally biased region" description="Basic and acidic residues" evidence="6">
    <location>
        <begin position="383"/>
        <end position="401"/>
    </location>
</feature>
<keyword evidence="3" id="KW-0285">Flavoprotein</keyword>
<reference evidence="8" key="1">
    <citation type="journal article" date="2014" name="Int. J. Syst. Evol. Microbiol.">
        <title>Complete genome sequence of Corynebacterium casei LMG S-19264T (=DSM 44701T), isolated from a smear-ripened cheese.</title>
        <authorList>
            <consortium name="US DOE Joint Genome Institute (JGI-PGF)"/>
            <person name="Walter F."/>
            <person name="Albersmeier A."/>
            <person name="Kalinowski J."/>
            <person name="Ruckert C."/>
        </authorList>
    </citation>
    <scope>NUCLEOTIDE SEQUENCE</scope>
    <source>
        <strain evidence="8">JCM 4637</strain>
    </source>
</reference>
<evidence type="ECO:0000313" key="8">
    <source>
        <dbReference type="EMBL" id="GHC80538.1"/>
    </source>
</evidence>
<gene>
    <name evidence="8" type="primary">ndh</name>
    <name evidence="8" type="ORF">GCM10010334_07650</name>
</gene>
<dbReference type="AlphaFoldDB" id="A0A918WTC9"/>
<evidence type="ECO:0000256" key="4">
    <source>
        <dbReference type="ARBA" id="ARBA00022827"/>
    </source>
</evidence>
<comment type="cofactor">
    <cofactor evidence="1">
        <name>FAD</name>
        <dbReference type="ChEBI" id="CHEBI:57692"/>
    </cofactor>
</comment>
<dbReference type="GO" id="GO:0019646">
    <property type="term" value="P:aerobic electron transport chain"/>
    <property type="evidence" value="ECO:0007669"/>
    <property type="project" value="TreeGrafter"/>
</dbReference>
<keyword evidence="5" id="KW-0560">Oxidoreductase</keyword>
<organism evidence="8 9">
    <name type="scientific">Streptomyces finlayi</name>
    <dbReference type="NCBI Taxonomy" id="67296"/>
    <lineage>
        <taxon>Bacteria</taxon>
        <taxon>Bacillati</taxon>
        <taxon>Actinomycetota</taxon>
        <taxon>Actinomycetes</taxon>
        <taxon>Kitasatosporales</taxon>
        <taxon>Streptomycetaceae</taxon>
        <taxon>Streptomyces</taxon>
    </lineage>
</organism>
<dbReference type="GO" id="GO:0003955">
    <property type="term" value="F:NAD(P)H dehydrogenase (quinone) activity"/>
    <property type="evidence" value="ECO:0007669"/>
    <property type="project" value="TreeGrafter"/>
</dbReference>
<proteinExistence type="inferred from homology"/>
<sequence>MSETQATRVVVIGGGYAGVMAANRLTRRSDLTVTLVNPRPDFVHRIRLHQQVAGTGGAVVAFREVLAEGVRLVVDTVERIDAGARSVALGAGEDLSYDYLVYAVGSGSADPRVPGAAEFAYPITTLEEAERLRPALEGVGATARVVVVGSGPTGIETAAELAEAGRPVSLVCGGELNPYLHPSGRRSVARRLARLGVEVVDGPGSRAVEVTGDAVRLADGRELSSALTVWTVGFGVPDLAVRSGLTTDALGRLLTDETLTSVDDDRILAAGDSAAPSGLPLRMSCQAAMPLGAQAADTVLSRIAGEQPETVNQPFAAQCISLGRRDGIFQFANRADTAVRWKVDGALGAKLKETVCAGVVGHLAGEAAKPGGYRLHRMGGGGQRRERLAAQDAPRALDRTA</sequence>
<comment type="caution">
    <text evidence="8">The sequence shown here is derived from an EMBL/GenBank/DDBJ whole genome shotgun (WGS) entry which is preliminary data.</text>
</comment>
<dbReference type="PANTHER" id="PTHR42913">
    <property type="entry name" value="APOPTOSIS-INDUCING FACTOR 1"/>
    <property type="match status" value="1"/>
</dbReference>
<dbReference type="Gene3D" id="3.50.50.100">
    <property type="match status" value="1"/>
</dbReference>
<dbReference type="RefSeq" id="WP_189821204.1">
    <property type="nucleotide sequence ID" value="NZ_BMVC01000001.1"/>
</dbReference>
<evidence type="ECO:0000256" key="6">
    <source>
        <dbReference type="SAM" id="MobiDB-lite"/>
    </source>
</evidence>
<dbReference type="InterPro" id="IPR023753">
    <property type="entry name" value="FAD/NAD-binding_dom"/>
</dbReference>
<accession>A0A918WTC9</accession>
<dbReference type="SUPFAM" id="SSF51905">
    <property type="entry name" value="FAD/NAD(P)-binding domain"/>
    <property type="match status" value="1"/>
</dbReference>
<feature type="domain" description="FAD/NAD(P)-binding" evidence="7">
    <location>
        <begin position="8"/>
        <end position="284"/>
    </location>
</feature>
<reference evidence="8" key="2">
    <citation type="submission" date="2020-09" db="EMBL/GenBank/DDBJ databases">
        <authorList>
            <person name="Sun Q."/>
            <person name="Ohkuma M."/>
        </authorList>
    </citation>
    <scope>NUCLEOTIDE SEQUENCE</scope>
    <source>
        <strain evidence="8">JCM 4637</strain>
    </source>
</reference>
<name>A0A918WTC9_9ACTN</name>
<dbReference type="EMBL" id="BMVC01000001">
    <property type="protein sequence ID" value="GHC80538.1"/>
    <property type="molecule type" value="Genomic_DNA"/>
</dbReference>
<evidence type="ECO:0000256" key="1">
    <source>
        <dbReference type="ARBA" id="ARBA00001974"/>
    </source>
</evidence>
<dbReference type="Pfam" id="PF07992">
    <property type="entry name" value="Pyr_redox_2"/>
    <property type="match status" value="1"/>
</dbReference>
<dbReference type="Proteomes" id="UP000638353">
    <property type="component" value="Unassembled WGS sequence"/>
</dbReference>